<reference evidence="2" key="1">
    <citation type="submission" date="2020-05" db="EMBL/GenBank/DDBJ databases">
        <title>Phylogenomic resolution of chytrid fungi.</title>
        <authorList>
            <person name="Stajich J.E."/>
            <person name="Amses K."/>
            <person name="Simmons R."/>
            <person name="Seto K."/>
            <person name="Myers J."/>
            <person name="Bonds A."/>
            <person name="Quandt C.A."/>
            <person name="Barry K."/>
            <person name="Liu P."/>
            <person name="Grigoriev I."/>
            <person name="Longcore J.E."/>
            <person name="James T.Y."/>
        </authorList>
    </citation>
    <scope>NUCLEOTIDE SEQUENCE</scope>
    <source>
        <strain evidence="2">JEL0318</strain>
    </source>
</reference>
<dbReference type="InterPro" id="IPR036915">
    <property type="entry name" value="Cyclin-like_sf"/>
</dbReference>
<dbReference type="GO" id="GO:0000785">
    <property type="term" value="C:chromatin"/>
    <property type="evidence" value="ECO:0007669"/>
    <property type="project" value="TreeGrafter"/>
</dbReference>
<evidence type="ECO:0000313" key="3">
    <source>
        <dbReference type="Proteomes" id="UP001212841"/>
    </source>
</evidence>
<comment type="caution">
    <text evidence="2">The sequence shown here is derived from an EMBL/GenBank/DDBJ whole genome shotgun (WGS) entry which is preliminary data.</text>
</comment>
<dbReference type="AlphaFoldDB" id="A0AAD5SE31"/>
<dbReference type="Pfam" id="PF01858">
    <property type="entry name" value="RB_A"/>
    <property type="match status" value="1"/>
</dbReference>
<dbReference type="Gene3D" id="1.10.472.10">
    <property type="entry name" value="Cyclin-like"/>
    <property type="match status" value="2"/>
</dbReference>
<feature type="domain" description="Retinoblastoma-associated protein A-box" evidence="1">
    <location>
        <begin position="18"/>
        <end position="202"/>
    </location>
</feature>
<keyword evidence="3" id="KW-1185">Reference proteome</keyword>
<dbReference type="InterPro" id="IPR028309">
    <property type="entry name" value="RB_fam"/>
</dbReference>
<proteinExistence type="predicted"/>
<dbReference type="Pfam" id="PF01857">
    <property type="entry name" value="RB_B"/>
    <property type="match status" value="1"/>
</dbReference>
<evidence type="ECO:0000313" key="2">
    <source>
        <dbReference type="EMBL" id="KAJ3051087.1"/>
    </source>
</evidence>
<dbReference type="GO" id="GO:0006357">
    <property type="term" value="P:regulation of transcription by RNA polymerase II"/>
    <property type="evidence" value="ECO:0007669"/>
    <property type="project" value="InterPro"/>
</dbReference>
<dbReference type="GO" id="GO:0005634">
    <property type="term" value="C:nucleus"/>
    <property type="evidence" value="ECO:0007669"/>
    <property type="project" value="InterPro"/>
</dbReference>
<organism evidence="2 3">
    <name type="scientific">Rhizophlyctis rosea</name>
    <dbReference type="NCBI Taxonomy" id="64517"/>
    <lineage>
        <taxon>Eukaryota</taxon>
        <taxon>Fungi</taxon>
        <taxon>Fungi incertae sedis</taxon>
        <taxon>Chytridiomycota</taxon>
        <taxon>Chytridiomycota incertae sedis</taxon>
        <taxon>Chytridiomycetes</taxon>
        <taxon>Rhizophlyctidales</taxon>
        <taxon>Rhizophlyctidaceae</taxon>
        <taxon>Rhizophlyctis</taxon>
    </lineage>
</organism>
<gene>
    <name evidence="2" type="primary">RBR1</name>
    <name evidence="2" type="ORF">HK097_007931</name>
</gene>
<accession>A0AAD5SE31</accession>
<dbReference type="SUPFAM" id="SSF47954">
    <property type="entry name" value="Cyclin-like"/>
    <property type="match status" value="2"/>
</dbReference>
<dbReference type="GO" id="GO:0000977">
    <property type="term" value="F:RNA polymerase II transcription regulatory region sequence-specific DNA binding"/>
    <property type="evidence" value="ECO:0007669"/>
    <property type="project" value="TreeGrafter"/>
</dbReference>
<dbReference type="SMART" id="SM01368">
    <property type="entry name" value="RB_A"/>
    <property type="match status" value="1"/>
</dbReference>
<sequence>MPATPITARNLTARKTTVPAVKAEEFVMVQKKLDALLTPESDDVAKCVAPLGSDINKTVITAMNYRLQSTITSLSEMDKSQKATWTLASKLYNLIMENMLKAGQGRTSKKHLVLLISDGQFHRCLLASAFEIVRYAFEIRTVQFEQLRHLLDVRAFELCMIIELILKNEIWLPWIIVKRLTEIEERLLESEIWKDSTFYKFLESQGKEVDESRPPLARPTESAVATFYAEVAVMAEATKGGAPPRQGDKSLQLLCKRISRLANLRLKLLCQDLSLQPGVQEKAWSCIEWALTAESTHRLLCNRHIDVLIMCALYLAARMEGPPRTFSEITKQYRRQPQCLEDTFQHIFVEDGQPKVGLVKFYNIIFLPAIRPFLKQGQSSMENPLPPFAQEGPPISDKGFTSLQHRATHNLWRQNQNQSSTSATPLRLSTMTPTTKKLYAFESPLKARPIE</sequence>
<dbReference type="EMBL" id="JADGJD010000436">
    <property type="protein sequence ID" value="KAJ3051087.1"/>
    <property type="molecule type" value="Genomic_DNA"/>
</dbReference>
<dbReference type="GO" id="GO:0005667">
    <property type="term" value="C:transcription regulator complex"/>
    <property type="evidence" value="ECO:0007669"/>
    <property type="project" value="TreeGrafter"/>
</dbReference>
<dbReference type="GO" id="GO:0030154">
    <property type="term" value="P:cell differentiation"/>
    <property type="evidence" value="ECO:0007669"/>
    <property type="project" value="TreeGrafter"/>
</dbReference>
<evidence type="ECO:0000259" key="1">
    <source>
        <dbReference type="SMART" id="SM01368"/>
    </source>
</evidence>
<dbReference type="InterPro" id="IPR002720">
    <property type="entry name" value="RB_A"/>
</dbReference>
<dbReference type="PANTHER" id="PTHR13742">
    <property type="entry name" value="RETINOBLASTOMA-ASSOCIATED PROTEIN RB -RELATED"/>
    <property type="match status" value="1"/>
</dbReference>
<dbReference type="InterPro" id="IPR002719">
    <property type="entry name" value="RB_B"/>
</dbReference>
<protein>
    <submittedName>
        <fullName evidence="2">Retinoblastoma- protein 1</fullName>
    </submittedName>
</protein>
<dbReference type="GO" id="GO:2000134">
    <property type="term" value="P:negative regulation of G1/S transition of mitotic cell cycle"/>
    <property type="evidence" value="ECO:0007669"/>
    <property type="project" value="TreeGrafter"/>
</dbReference>
<dbReference type="PANTHER" id="PTHR13742:SF17">
    <property type="entry name" value="RE32990P-RELATED"/>
    <property type="match status" value="1"/>
</dbReference>
<name>A0AAD5SE31_9FUNG</name>
<dbReference type="Proteomes" id="UP001212841">
    <property type="component" value="Unassembled WGS sequence"/>
</dbReference>